<dbReference type="Gramene" id="LPERR07G22000.2">
    <property type="protein sequence ID" value="LPERR07G22000.2"/>
    <property type="gene ID" value="LPERR07G22000"/>
</dbReference>
<reference evidence="10 11" key="1">
    <citation type="submission" date="2012-08" db="EMBL/GenBank/DDBJ databases">
        <title>Oryza genome evolution.</title>
        <authorList>
            <person name="Wing R.A."/>
        </authorList>
    </citation>
    <scope>NUCLEOTIDE SEQUENCE</scope>
</reference>
<dbReference type="PROSITE" id="PS00972">
    <property type="entry name" value="USP_1"/>
    <property type="match status" value="1"/>
</dbReference>
<keyword evidence="6 7" id="KW-0788">Thiol protease</keyword>
<dbReference type="GO" id="GO:0005634">
    <property type="term" value="C:nucleus"/>
    <property type="evidence" value="ECO:0007669"/>
    <property type="project" value="TreeGrafter"/>
</dbReference>
<dbReference type="SUPFAM" id="SSF54001">
    <property type="entry name" value="Cysteine proteinases"/>
    <property type="match status" value="1"/>
</dbReference>
<dbReference type="GO" id="GO:0006508">
    <property type="term" value="P:proteolysis"/>
    <property type="evidence" value="ECO:0007669"/>
    <property type="project" value="UniProtKB-KW"/>
</dbReference>
<comment type="catalytic activity">
    <reaction evidence="1 7">
        <text>Thiol-dependent hydrolysis of ester, thioester, amide, peptide and isopeptide bonds formed by the C-terminal Gly of ubiquitin (a 76-residue protein attached to proteins as an intracellular targeting signal).</text>
        <dbReference type="EC" id="3.4.19.12"/>
    </reaction>
</comment>
<dbReference type="Gene3D" id="3.90.70.10">
    <property type="entry name" value="Cysteine proteinases"/>
    <property type="match status" value="2"/>
</dbReference>
<evidence type="ECO:0000256" key="8">
    <source>
        <dbReference type="SAM" id="MobiDB-lite"/>
    </source>
</evidence>
<comment type="similarity">
    <text evidence="2 7">Belongs to the peptidase C19 family.</text>
</comment>
<evidence type="ECO:0000256" key="1">
    <source>
        <dbReference type="ARBA" id="ARBA00000707"/>
    </source>
</evidence>
<reference evidence="10" key="3">
    <citation type="submission" date="2015-04" db="UniProtKB">
        <authorList>
            <consortium name="EnsemblPlants"/>
        </authorList>
    </citation>
    <scope>IDENTIFICATION</scope>
</reference>
<dbReference type="GO" id="GO:0016579">
    <property type="term" value="P:protein deubiquitination"/>
    <property type="evidence" value="ECO:0007669"/>
    <property type="project" value="InterPro"/>
</dbReference>
<keyword evidence="3 7" id="KW-0645">Protease</keyword>
<dbReference type="STRING" id="77586.A0A0D9X2I1"/>
<dbReference type="CDD" id="cd02257">
    <property type="entry name" value="Peptidase_C19"/>
    <property type="match status" value="1"/>
</dbReference>
<evidence type="ECO:0000256" key="6">
    <source>
        <dbReference type="ARBA" id="ARBA00022807"/>
    </source>
</evidence>
<feature type="region of interest" description="Disordered" evidence="8">
    <location>
        <begin position="1"/>
        <end position="65"/>
    </location>
</feature>
<feature type="compositionally biased region" description="Polar residues" evidence="8">
    <location>
        <begin position="1"/>
        <end position="28"/>
    </location>
</feature>
<dbReference type="AlphaFoldDB" id="A0A0D9X2I1"/>
<dbReference type="GO" id="GO:0004843">
    <property type="term" value="F:cysteine-type deubiquitinase activity"/>
    <property type="evidence" value="ECO:0007669"/>
    <property type="project" value="UniProtKB-UniRule"/>
</dbReference>
<evidence type="ECO:0000313" key="11">
    <source>
        <dbReference type="Proteomes" id="UP000032180"/>
    </source>
</evidence>
<accession>A0A0D9X2I1</accession>
<dbReference type="Pfam" id="PF00443">
    <property type="entry name" value="UCH"/>
    <property type="match status" value="2"/>
</dbReference>
<keyword evidence="5 7" id="KW-0378">Hydrolase</keyword>
<dbReference type="eggNOG" id="KOG1871">
    <property type="taxonomic scope" value="Eukaryota"/>
</dbReference>
<feature type="domain" description="USP" evidence="9">
    <location>
        <begin position="316"/>
        <end position="529"/>
    </location>
</feature>
<evidence type="ECO:0000313" key="10">
    <source>
        <dbReference type="EnsemblPlants" id="LPERR07G22000.2"/>
    </source>
</evidence>
<dbReference type="InterPro" id="IPR028889">
    <property type="entry name" value="USP"/>
</dbReference>
<keyword evidence="4 7" id="KW-0833">Ubl conjugation pathway</keyword>
<dbReference type="PROSITE" id="PS50235">
    <property type="entry name" value="USP_3"/>
    <property type="match status" value="1"/>
</dbReference>
<dbReference type="PANTHER" id="PTHR24006">
    <property type="entry name" value="UBIQUITIN CARBOXYL-TERMINAL HYDROLASE"/>
    <property type="match status" value="1"/>
</dbReference>
<sequence length="529" mass="56438">MTTNNKPPVYFSSNSKAPTQTHHVSSSRPPLPHHHATTKPKPSPNPNPPPPPPPSLGPGSGRPSFLSVALRRAGGQPPPAAAAAAAAAPSPAAAFDVAQLPPPPVGELHTRSRRVVFPSSLGEMSGDDQVLVFGSFTEAETKSLNGQHNANKPQELSEIQFGTLNFSALSLPKTTSSVTQGTVYPAKLIAGQEKIIAKDNACSNKKETASSTLPNGKPVMFNGFPTANANVSPNNGFIENNQKAGAALPPSMHTKNVNSSAPLPVPAADHSLVPDLTENGGPAHTTSVAAPVADQVDEVLTSVNTKDFQNKPLLPHGLRNTGNICFLNASLQALISCLPFVQLLQNLRRQNIPKFNGNGSNSKEGMIVSSDDDDAWETVGKKNKSAIMRTQSFVPSELTAIFGGQLQSCVKATARKSVKIHSLSKIMVLHLKRFSYGSHGCNKLPKPLRIPLELVLSRDLLSSPSSESRRYELVATITHLGNNPSRGHYIADAKTASGQWLRFDDDKVTPVSPNQVLHDQAYVLFYKQM</sequence>
<reference evidence="11" key="2">
    <citation type="submission" date="2013-12" db="EMBL/GenBank/DDBJ databases">
        <authorList>
            <person name="Yu Y."/>
            <person name="Lee S."/>
            <person name="de Baynast K."/>
            <person name="Wissotski M."/>
            <person name="Liu L."/>
            <person name="Talag J."/>
            <person name="Goicoechea J."/>
            <person name="Angelova A."/>
            <person name="Jetty R."/>
            <person name="Kudrna D."/>
            <person name="Golser W."/>
            <person name="Rivera L."/>
            <person name="Zhang J."/>
            <person name="Wing R."/>
        </authorList>
    </citation>
    <scope>NUCLEOTIDE SEQUENCE</scope>
</reference>
<name>A0A0D9X2I1_9ORYZ</name>
<dbReference type="InterPro" id="IPR038765">
    <property type="entry name" value="Papain-like_cys_pep_sf"/>
</dbReference>
<dbReference type="EnsemblPlants" id="LPERR07G22000.2">
    <property type="protein sequence ID" value="LPERR07G22000.2"/>
    <property type="gene ID" value="LPERR07G22000"/>
</dbReference>
<dbReference type="InterPro" id="IPR018200">
    <property type="entry name" value="USP_CS"/>
</dbReference>
<evidence type="ECO:0000256" key="4">
    <source>
        <dbReference type="ARBA" id="ARBA00022786"/>
    </source>
</evidence>
<evidence type="ECO:0000259" key="9">
    <source>
        <dbReference type="PROSITE" id="PS50235"/>
    </source>
</evidence>
<dbReference type="InterPro" id="IPR050164">
    <property type="entry name" value="Peptidase_C19"/>
</dbReference>
<dbReference type="HOGENOM" id="CLU_008279_7_3_1"/>
<feature type="compositionally biased region" description="Pro residues" evidence="8">
    <location>
        <begin position="41"/>
        <end position="56"/>
    </location>
</feature>
<dbReference type="Proteomes" id="UP000032180">
    <property type="component" value="Chromosome 7"/>
</dbReference>
<dbReference type="PANTHER" id="PTHR24006:SF687">
    <property type="entry name" value="UBIQUITIN CARBOXYL-TERMINAL HYDROLASE 10"/>
    <property type="match status" value="1"/>
</dbReference>
<dbReference type="PROSITE" id="PS00973">
    <property type="entry name" value="USP_2"/>
    <property type="match status" value="1"/>
</dbReference>
<proteinExistence type="inferred from homology"/>
<evidence type="ECO:0000256" key="7">
    <source>
        <dbReference type="RuleBase" id="RU366025"/>
    </source>
</evidence>
<dbReference type="InterPro" id="IPR001394">
    <property type="entry name" value="Peptidase_C19_UCH"/>
</dbReference>
<evidence type="ECO:0000256" key="5">
    <source>
        <dbReference type="ARBA" id="ARBA00022801"/>
    </source>
</evidence>
<evidence type="ECO:0000256" key="3">
    <source>
        <dbReference type="ARBA" id="ARBA00022670"/>
    </source>
</evidence>
<keyword evidence="11" id="KW-1185">Reference proteome</keyword>
<evidence type="ECO:0000256" key="2">
    <source>
        <dbReference type="ARBA" id="ARBA00009085"/>
    </source>
</evidence>
<protein>
    <recommendedName>
        <fullName evidence="7">Ubiquitin carboxyl-terminal hydrolase</fullName>
        <ecNumber evidence="7">3.4.19.12</ecNumber>
    </recommendedName>
</protein>
<dbReference type="EC" id="3.4.19.12" evidence="7"/>
<comment type="function">
    <text evidence="7">Recognizes and hydrolyzes the peptide bond at the C-terminal Gly of ubiquitin. Involved in the processing of poly-ubiquitin precursors as well as that of ubiquitinated proteins.</text>
</comment>
<dbReference type="GO" id="GO:0005829">
    <property type="term" value="C:cytosol"/>
    <property type="evidence" value="ECO:0007669"/>
    <property type="project" value="TreeGrafter"/>
</dbReference>
<organism evidence="10 11">
    <name type="scientific">Leersia perrieri</name>
    <dbReference type="NCBI Taxonomy" id="77586"/>
    <lineage>
        <taxon>Eukaryota</taxon>
        <taxon>Viridiplantae</taxon>
        <taxon>Streptophyta</taxon>
        <taxon>Embryophyta</taxon>
        <taxon>Tracheophyta</taxon>
        <taxon>Spermatophyta</taxon>
        <taxon>Magnoliopsida</taxon>
        <taxon>Liliopsida</taxon>
        <taxon>Poales</taxon>
        <taxon>Poaceae</taxon>
        <taxon>BOP clade</taxon>
        <taxon>Oryzoideae</taxon>
        <taxon>Oryzeae</taxon>
        <taxon>Oryzinae</taxon>
        <taxon>Leersia</taxon>
    </lineage>
</organism>